<gene>
    <name evidence="1" type="ORF">B4127_1608</name>
</gene>
<evidence type="ECO:0000313" key="1">
    <source>
        <dbReference type="EMBL" id="KIL12277.1"/>
    </source>
</evidence>
<dbReference type="EMBL" id="JXCL01000040">
    <property type="protein sequence ID" value="KIL12277.1"/>
    <property type="molecule type" value="Genomic_DNA"/>
</dbReference>
<dbReference type="Proteomes" id="UP000031978">
    <property type="component" value="Unassembled WGS sequence"/>
</dbReference>
<proteinExistence type="predicted"/>
<sequence length="44" mass="4596">MKKSIFITLSIAVVALGTLFFTNGLIQPLQDDIQTVASRGSSGG</sequence>
<dbReference type="AlphaFoldDB" id="A0AB34QSP3"/>
<name>A0AB34QSP3_BACPU</name>
<comment type="caution">
    <text evidence="1">The sequence shown here is derived from an EMBL/GenBank/DDBJ whole genome shotgun (WGS) entry which is preliminary data.</text>
</comment>
<accession>A0AB34QSP3</accession>
<protein>
    <submittedName>
        <fullName evidence="1">Uncharacterized protein</fullName>
    </submittedName>
</protein>
<organism evidence="1 2">
    <name type="scientific">Bacillus pumilus</name>
    <name type="common">Bacillus mesentericus</name>
    <dbReference type="NCBI Taxonomy" id="1408"/>
    <lineage>
        <taxon>Bacteria</taxon>
        <taxon>Bacillati</taxon>
        <taxon>Bacillota</taxon>
        <taxon>Bacilli</taxon>
        <taxon>Bacillales</taxon>
        <taxon>Bacillaceae</taxon>
        <taxon>Bacillus</taxon>
    </lineage>
</organism>
<reference evidence="1 2" key="1">
    <citation type="submission" date="2014-12" db="EMBL/GenBank/DDBJ databases">
        <title>Draft Genome Sequences of Five Spore-Forming Food Isolates of Bacillus pumilus.</title>
        <authorList>
            <person name="de Jong A."/>
            <person name="van Heel A.J."/>
            <person name="Montalban-Lopez M."/>
            <person name="Krawczyk A.O."/>
            <person name="Berendsen E.M."/>
            <person name="Wells-Bennik M."/>
            <person name="Kuipers O.P."/>
        </authorList>
    </citation>
    <scope>NUCLEOTIDE SEQUENCE [LARGE SCALE GENOMIC DNA]</scope>
    <source>
        <strain evidence="1 2">B4127</strain>
    </source>
</reference>
<dbReference type="RefSeq" id="WP_268746352.1">
    <property type="nucleotide sequence ID" value="NZ_JXCL01000040.1"/>
</dbReference>
<evidence type="ECO:0000313" key="2">
    <source>
        <dbReference type="Proteomes" id="UP000031978"/>
    </source>
</evidence>